<feature type="domain" description="Secretion system C-terminal sorting" evidence="2">
    <location>
        <begin position="1213"/>
        <end position="1284"/>
    </location>
</feature>
<evidence type="ECO:0000313" key="4">
    <source>
        <dbReference type="Proteomes" id="UP000014962"/>
    </source>
</evidence>
<dbReference type="InterPro" id="IPR011050">
    <property type="entry name" value="Pectin_lyase_fold/virulence"/>
</dbReference>
<dbReference type="PANTHER" id="PTHR34720:SF9">
    <property type="entry name" value="BLR4714 PROTEIN"/>
    <property type="match status" value="1"/>
</dbReference>
<proteinExistence type="predicted"/>
<dbReference type="PANTHER" id="PTHR34720">
    <property type="entry name" value="MICROCYSTIN DEPENDENT PROTEIN"/>
    <property type="match status" value="1"/>
</dbReference>
<evidence type="ECO:0000259" key="2">
    <source>
        <dbReference type="Pfam" id="PF18962"/>
    </source>
</evidence>
<gene>
    <name evidence="3" type="ORF">ADIWIN_2870</name>
</gene>
<dbReference type="NCBIfam" id="NF041518">
    <property type="entry name" value="choice_anch_Q"/>
    <property type="match status" value="1"/>
</dbReference>
<dbReference type="InterPro" id="IPR026444">
    <property type="entry name" value="Secre_tail"/>
</dbReference>
<dbReference type="RefSeq" id="WP_020896704.1">
    <property type="nucleotide sequence ID" value="NZ_ATMR01000128.1"/>
</dbReference>
<dbReference type="Pfam" id="PF18962">
    <property type="entry name" value="Por_Secre_tail"/>
    <property type="match status" value="1"/>
</dbReference>
<dbReference type="Proteomes" id="UP000014962">
    <property type="component" value="Unassembled WGS sequence"/>
</dbReference>
<evidence type="ECO:0000256" key="1">
    <source>
        <dbReference type="ARBA" id="ARBA00022729"/>
    </source>
</evidence>
<organism evidence="3 4">
    <name type="scientific">Winogradskyella psychrotolerans RS-3</name>
    <dbReference type="NCBI Taxonomy" id="641526"/>
    <lineage>
        <taxon>Bacteria</taxon>
        <taxon>Pseudomonadati</taxon>
        <taxon>Bacteroidota</taxon>
        <taxon>Flavobacteriia</taxon>
        <taxon>Flavobacteriales</taxon>
        <taxon>Flavobacteriaceae</taxon>
        <taxon>Winogradskyella</taxon>
    </lineage>
</organism>
<dbReference type="SMART" id="SM00710">
    <property type="entry name" value="PbH1"/>
    <property type="match status" value="14"/>
</dbReference>
<dbReference type="STRING" id="641526.ADIWIN_2870"/>
<dbReference type="eggNOG" id="COG3210">
    <property type="taxonomic scope" value="Bacteria"/>
</dbReference>
<comment type="caution">
    <text evidence="3">The sequence shown here is derived from an EMBL/GenBank/DDBJ whole genome shotgun (WGS) entry which is preliminary data.</text>
</comment>
<protein>
    <recommendedName>
        <fullName evidence="2">Secretion system C-terminal sorting domain-containing protein</fullName>
    </recommendedName>
</protein>
<dbReference type="NCBIfam" id="TIGR04183">
    <property type="entry name" value="Por_Secre_tail"/>
    <property type="match status" value="1"/>
</dbReference>
<name>S7VPW2_9FLAO</name>
<dbReference type="InterPro" id="IPR006626">
    <property type="entry name" value="PbH1"/>
</dbReference>
<sequence length="1286" mass="125456">MAKQLTILSNTNQHEKQNYFCYCYGNDFFISADAFAQLVTSGADDGTDGTLRNEIADTPIGGVITFDTSVTTVTLNSELVIDKDLIISGNSITPLTIDANNNGRVFNITTGLVVLNDLMLINGLDVDGGAIYMTNAVVTINNSTISGNTANGASGSGGGIFNDVGGVLVVNNSEISNNTANRAGGGIEDNSGAGLSITLLNVNLDNNNAGIAPATAAPGNGGGLHITGAGSAIITGGTVNGNVAGKEGGGLWNGSGVLDVIDVTITENSAVGDATGGGAIYNNGNGTINISAGTILSGNIASGATPGGRGGAIFNNTDGILNLANGLVITGNYASRAGGAIEDSSNGTLILSGVTLTGNAAGVDIGLGNTITPNPGNGGAVHLSGTTNATISGFSTVSNNYAAKEGGGLWNNLGTMDVSLTFLDANIASGDEATDGGGAIFNNGGTLVVGNAAAITNNIANGTSGSGGGILSTDGAVTITDAVLAFNQSNRAGGAIEIIDGSIDFSGNYNVSGNNTGVAPAVASPGNGGGLHISGSGTATLTGGTMSDNVAAREGGALWNSTATMNVDGVLISGNVASGPAADDGGAGIFNNGGTLIVQNNTTINNNIADGASGSGGGILTIGGDVTVTSSTITMNQANRAGGGIEHAGGTLNLIDTTLDMNNAGVSPAMAAPGSGGGLHVSGAATTNITGGTTNNNIAANEGGGLWNGSGVMTIVNHMVDGNTASGNDAMTAGAAGGGGIYNEGGTLDLSGTTEITNNSADGAHSTGGGILNAAGTLMANGITIAFNESNRAGGGIETNGSGPVLLTDVSLNNNITGVVTGTGAPGNGGGLHVSGDSTVDIVGGTVNVNNAAREGGGLWNGSGIMTTDNVLVDSNMALGAAADDGGAGIFNNGGTLNITNGSIISNNMATGASASGGGLLSTAGDVTVIDSTFDGNAANRAGGAIELIDGNLMFSNSIMSNNDVDGLAGTAAPGNGGGFHVTGMSGMLTISTSTITGNAAANEGGGLWNQGGTMMTVSMSTIDNNTAAEGGGIYNNSGSMTSVMTSTISGNSASVSGGGLTNNGASLDLNAVTVAMNTSAGIGGGIDAVNTVTLKNTIVALNTAVTGTDVSGMLTSNDFNLIGSDDLSVFTTQTNDVEGVDPLLGPLQDNGGVTLTHLLLTNSPAYDAGDATDMFVDQIGQVVFGGARDIGSVEAQVALSVDDFNAASVLNLYPNPTKGQFNIVIDNSVSGEIKAEVTALSGRIVKQVKIVNGTNSVDIRGVSAGVYIVNVFTEQGRVSHKLILD</sequence>
<dbReference type="PATRIC" id="fig|641526.4.peg.2849"/>
<keyword evidence="1" id="KW-0732">Signal</keyword>
<keyword evidence="4" id="KW-1185">Reference proteome</keyword>
<evidence type="ECO:0000313" key="3">
    <source>
        <dbReference type="EMBL" id="EPR72031.1"/>
    </source>
</evidence>
<accession>S7VPW2</accession>
<dbReference type="SUPFAM" id="SSF51126">
    <property type="entry name" value="Pectin lyase-like"/>
    <property type="match status" value="5"/>
</dbReference>
<dbReference type="EMBL" id="ATMR01000128">
    <property type="protein sequence ID" value="EPR72031.1"/>
    <property type="molecule type" value="Genomic_DNA"/>
</dbReference>
<reference evidence="3 4" key="1">
    <citation type="journal article" date="2013" name="Genome Announc.">
        <title>Draft Genome Sequence of Winogradskyella psychrotolerans RS-3T, Isolated from the Marine Transect of Kongsfjorden, Ny-Alesund, Svalbard, Arctic Ocean.</title>
        <authorList>
            <person name="Kumar Pinnaka A."/>
            <person name="Ara S."/>
            <person name="Singh A."/>
            <person name="Shivaji S."/>
        </authorList>
    </citation>
    <scope>NUCLEOTIDE SEQUENCE [LARGE SCALE GENOMIC DNA]</scope>
    <source>
        <strain evidence="3 4">RS-3</strain>
    </source>
</reference>
<dbReference type="InterPro" id="IPR059226">
    <property type="entry name" value="Choice_anch_Q_dom"/>
</dbReference>